<dbReference type="PANTHER" id="PTHR42812:SF16">
    <property type="entry name" value="HYDROLASE, PUTATIVE (AFU_ORTHOLOGUE AFUA_7G06110)-RELATED"/>
    <property type="match status" value="1"/>
</dbReference>
<evidence type="ECO:0000256" key="2">
    <source>
        <dbReference type="ARBA" id="ARBA00022801"/>
    </source>
</evidence>
<dbReference type="Proteomes" id="UP000279236">
    <property type="component" value="Unassembled WGS sequence"/>
</dbReference>
<dbReference type="RefSeq" id="XP_028478406.1">
    <property type="nucleotide sequence ID" value="XM_028621954.1"/>
</dbReference>
<dbReference type="Gene3D" id="2.115.10.20">
    <property type="entry name" value="Glycosyl hydrolase domain, family 43"/>
    <property type="match status" value="1"/>
</dbReference>
<evidence type="ECO:0000256" key="4">
    <source>
        <dbReference type="RuleBase" id="RU361187"/>
    </source>
</evidence>
<evidence type="ECO:0000256" key="3">
    <source>
        <dbReference type="ARBA" id="ARBA00023295"/>
    </source>
</evidence>
<gene>
    <name evidence="7" type="ORF">EHS24_006523</name>
</gene>
<dbReference type="GeneID" id="39591066"/>
<feature type="compositionally biased region" description="Low complexity" evidence="5">
    <location>
        <begin position="8"/>
        <end position="24"/>
    </location>
</feature>
<keyword evidence="3 4" id="KW-0326">Glycosidase</keyword>
<feature type="region of interest" description="Disordered" evidence="5">
    <location>
        <begin position="288"/>
        <end position="322"/>
    </location>
</feature>
<feature type="domain" description="Beta-xylosidase C-terminal Concanavalin A-like" evidence="6">
    <location>
        <begin position="371"/>
        <end position="557"/>
    </location>
</feature>
<protein>
    <recommendedName>
        <fullName evidence="6">Beta-xylosidase C-terminal Concanavalin A-like domain-containing protein</fullName>
    </recommendedName>
</protein>
<evidence type="ECO:0000313" key="7">
    <source>
        <dbReference type="EMBL" id="RSH84958.1"/>
    </source>
</evidence>
<keyword evidence="8" id="KW-1185">Reference proteome</keyword>
<comment type="caution">
    <text evidence="7">The sequence shown here is derived from an EMBL/GenBank/DDBJ whole genome shotgun (WGS) entry which is preliminary data.</text>
</comment>
<keyword evidence="2 4" id="KW-0378">Hydrolase</keyword>
<dbReference type="EMBL" id="RSCE01000003">
    <property type="protein sequence ID" value="RSH84958.1"/>
    <property type="molecule type" value="Genomic_DNA"/>
</dbReference>
<proteinExistence type="inferred from homology"/>
<dbReference type="SUPFAM" id="SSF49899">
    <property type="entry name" value="Concanavalin A-like lectins/glucanases"/>
    <property type="match status" value="1"/>
</dbReference>
<organism evidence="7 8">
    <name type="scientific">Apiotrichum porosum</name>
    <dbReference type="NCBI Taxonomy" id="105984"/>
    <lineage>
        <taxon>Eukaryota</taxon>
        <taxon>Fungi</taxon>
        <taxon>Dikarya</taxon>
        <taxon>Basidiomycota</taxon>
        <taxon>Agaricomycotina</taxon>
        <taxon>Tremellomycetes</taxon>
        <taxon>Trichosporonales</taxon>
        <taxon>Trichosporonaceae</taxon>
        <taxon>Apiotrichum</taxon>
    </lineage>
</organism>
<accession>A0A427Y1G1</accession>
<name>A0A427Y1G1_9TREE</name>
<evidence type="ECO:0000259" key="6">
    <source>
        <dbReference type="Pfam" id="PF17851"/>
    </source>
</evidence>
<dbReference type="GO" id="GO:0005975">
    <property type="term" value="P:carbohydrate metabolic process"/>
    <property type="evidence" value="ECO:0007669"/>
    <property type="project" value="InterPro"/>
</dbReference>
<dbReference type="GO" id="GO:0004553">
    <property type="term" value="F:hydrolase activity, hydrolyzing O-glycosyl compounds"/>
    <property type="evidence" value="ECO:0007669"/>
    <property type="project" value="InterPro"/>
</dbReference>
<dbReference type="Pfam" id="PF17851">
    <property type="entry name" value="GH43_C2"/>
    <property type="match status" value="1"/>
</dbReference>
<feature type="region of interest" description="Disordered" evidence="5">
    <location>
        <begin position="1"/>
        <end position="24"/>
    </location>
</feature>
<evidence type="ECO:0000313" key="8">
    <source>
        <dbReference type="Proteomes" id="UP000279236"/>
    </source>
</evidence>
<evidence type="ECO:0000256" key="5">
    <source>
        <dbReference type="SAM" id="MobiDB-lite"/>
    </source>
</evidence>
<comment type="similarity">
    <text evidence="1 4">Belongs to the glycosyl hydrolase 43 family.</text>
</comment>
<dbReference type="OrthoDB" id="2139957at2759"/>
<reference evidence="7 8" key="1">
    <citation type="submission" date="2018-11" db="EMBL/GenBank/DDBJ databases">
        <title>Genome sequence of Apiotrichum porosum DSM 27194.</title>
        <authorList>
            <person name="Aliyu H."/>
            <person name="Gorte O."/>
            <person name="Ochsenreither K."/>
        </authorList>
    </citation>
    <scope>NUCLEOTIDE SEQUENCE [LARGE SCALE GENOMIC DNA]</scope>
    <source>
        <strain evidence="7 8">DSM 27194</strain>
    </source>
</reference>
<dbReference type="AlphaFoldDB" id="A0A427Y1G1"/>
<dbReference type="InterPro" id="IPR041542">
    <property type="entry name" value="GH43_C2"/>
</dbReference>
<dbReference type="SUPFAM" id="SSF75005">
    <property type="entry name" value="Arabinanase/levansucrase/invertase"/>
    <property type="match status" value="1"/>
</dbReference>
<dbReference type="InterPro" id="IPR023296">
    <property type="entry name" value="Glyco_hydro_beta-prop_sf"/>
</dbReference>
<dbReference type="InterPro" id="IPR006710">
    <property type="entry name" value="Glyco_hydro_43"/>
</dbReference>
<sequence length="564" mass="59850">MGTPPAPSSSSTTPSSSTSTSASSAAPDAFSVAALKAALTAYRNPILPGWNPDPTVCNVPGKGYFLATGSGEYSPGLPVYHSIDLFTWELLGHAIKRVPAPLGAPTLRYHAGHHYMVVTAAAAADSTHPQILLVSTPDIFDEARWGEPVVIEASGTEPDLLFDDDMAYLSYTSPSSTERLIVSIDIDTGRNLSQPKVLEHQGRLLKRAGWYYMLTSSDDGASASVYRSRELGMEADDGEPQWEGAPRNPILANGDHADVRGTVRLDIVRGERGWSAIFRAMRSRSARGSRAGSAAGASTPSSSSSASAGSRPTPTGADADAWSDSHLGAETYMAPVEWRDGWPVINGGEHIELVGNAEGMRLLPERDEWVDEFDREDLSIGWYTARKPSYTLGQRGLALVPAPLARDSATPPPMLLQRQLGFDMDWETRVAIPTTPIEAGTVLCAGPSWAGVAVRGGSAPTIVFRSATTSSSPEPTTTAPLVLDTAGLQVSVVLRIRARRDAYEFVYVTAGTGDEVVLGSVPSAAFAVAGSGAHLGVYAVRTEGEESGAEEACFAYTKWVRVEV</sequence>
<dbReference type="Gene3D" id="2.60.120.200">
    <property type="match status" value="1"/>
</dbReference>
<feature type="region of interest" description="Disordered" evidence="5">
    <location>
        <begin position="234"/>
        <end position="255"/>
    </location>
</feature>
<evidence type="ECO:0000256" key="1">
    <source>
        <dbReference type="ARBA" id="ARBA00009865"/>
    </source>
</evidence>
<dbReference type="InterPro" id="IPR051795">
    <property type="entry name" value="Glycosyl_Hydrlase_43"/>
</dbReference>
<dbReference type="Pfam" id="PF04616">
    <property type="entry name" value="Glyco_hydro_43"/>
    <property type="match status" value="1"/>
</dbReference>
<feature type="compositionally biased region" description="Low complexity" evidence="5">
    <location>
        <begin position="288"/>
        <end position="315"/>
    </location>
</feature>
<dbReference type="InterPro" id="IPR013320">
    <property type="entry name" value="ConA-like_dom_sf"/>
</dbReference>
<dbReference type="PANTHER" id="PTHR42812">
    <property type="entry name" value="BETA-XYLOSIDASE"/>
    <property type="match status" value="1"/>
</dbReference>
<dbReference type="STRING" id="105984.A0A427Y1G1"/>